<protein>
    <submittedName>
        <fullName evidence="1">Uncharacterized protein</fullName>
    </submittedName>
</protein>
<keyword evidence="2" id="KW-1185">Reference proteome</keyword>
<dbReference type="EMBL" id="AP019400">
    <property type="protein sequence ID" value="BBI30745.1"/>
    <property type="molecule type" value="Genomic_DNA"/>
</dbReference>
<sequence length="171" mass="20100">MKNIIKPITQYHWGNVKVKVDKVENWESSEGKFNISLMLNGNTHSVVAFTHDFVLYSYMIAELHAASLERMPWVEDWMLSCKAEELREQLSEGEMEELAFYKDGQETRESLIKLLGTFAFHTLSRFVENRSNHEEIDNELDLRLVLHELGISSYEEQNDFMYWKPTSTICQ</sequence>
<gene>
    <name evidence="1" type="ORF">KCTCHS21_01440</name>
</gene>
<dbReference type="KEGG" id="cohn:KCTCHS21_01440"/>
<dbReference type="AlphaFoldDB" id="A0A3T1CYC3"/>
<evidence type="ECO:0000313" key="1">
    <source>
        <dbReference type="EMBL" id="BBI30745.1"/>
    </source>
</evidence>
<reference evidence="1 2" key="1">
    <citation type="submission" date="2019-01" db="EMBL/GenBank/DDBJ databases">
        <title>Complete genome sequence of Cohnella hallensis HS21 isolated from Korean fir (Abies koreana) rhizospheric soil.</title>
        <authorList>
            <person name="Jiang L."/>
            <person name="Kang S.W."/>
            <person name="Kim S."/>
            <person name="Jung J."/>
            <person name="Kim C.Y."/>
            <person name="Kim D.H."/>
            <person name="Kim S.W."/>
            <person name="Lee J."/>
        </authorList>
    </citation>
    <scope>NUCLEOTIDE SEQUENCE [LARGE SCALE GENOMIC DNA]</scope>
    <source>
        <strain evidence="1 2">HS21</strain>
    </source>
</reference>
<organism evidence="1 2">
    <name type="scientific">Cohnella abietis</name>
    <dbReference type="NCBI Taxonomy" id="2507935"/>
    <lineage>
        <taxon>Bacteria</taxon>
        <taxon>Bacillati</taxon>
        <taxon>Bacillota</taxon>
        <taxon>Bacilli</taxon>
        <taxon>Bacillales</taxon>
        <taxon>Paenibacillaceae</taxon>
        <taxon>Cohnella</taxon>
    </lineage>
</organism>
<dbReference type="RefSeq" id="WP_130604678.1">
    <property type="nucleotide sequence ID" value="NZ_AP019400.1"/>
</dbReference>
<proteinExistence type="predicted"/>
<accession>A0A3T1CYC3</accession>
<evidence type="ECO:0000313" key="2">
    <source>
        <dbReference type="Proteomes" id="UP000289856"/>
    </source>
</evidence>
<dbReference type="Proteomes" id="UP000289856">
    <property type="component" value="Chromosome"/>
</dbReference>
<name>A0A3T1CYC3_9BACL</name>